<reference evidence="3" key="1">
    <citation type="submission" date="2016-10" db="EMBL/GenBank/DDBJ databases">
        <authorList>
            <person name="Varghese N."/>
            <person name="Submissions S."/>
        </authorList>
    </citation>
    <scope>NUCLEOTIDE SEQUENCE [LARGE SCALE GENOMIC DNA]</scope>
    <source>
        <strain evidence="3">DSM 44544</strain>
    </source>
</reference>
<feature type="transmembrane region" description="Helical" evidence="1">
    <location>
        <begin position="294"/>
        <end position="310"/>
    </location>
</feature>
<feature type="transmembrane region" description="Helical" evidence="1">
    <location>
        <begin position="348"/>
        <end position="366"/>
    </location>
</feature>
<keyword evidence="1" id="KW-0812">Transmembrane</keyword>
<dbReference type="Proteomes" id="UP000199622">
    <property type="component" value="Unassembled WGS sequence"/>
</dbReference>
<keyword evidence="1" id="KW-0472">Membrane</keyword>
<dbReference type="OrthoDB" id="141050at2"/>
<evidence type="ECO:0008006" key="4">
    <source>
        <dbReference type="Google" id="ProtNLM"/>
    </source>
</evidence>
<dbReference type="EMBL" id="FNSO01000003">
    <property type="protein sequence ID" value="SEB43991.1"/>
    <property type="molecule type" value="Genomic_DNA"/>
</dbReference>
<dbReference type="STRING" id="208445.SAMN04489727_1761"/>
<keyword evidence="1" id="KW-1133">Transmembrane helix</keyword>
<organism evidence="2 3">
    <name type="scientific">Amycolatopsis tolypomycina</name>
    <dbReference type="NCBI Taxonomy" id="208445"/>
    <lineage>
        <taxon>Bacteria</taxon>
        <taxon>Bacillati</taxon>
        <taxon>Actinomycetota</taxon>
        <taxon>Actinomycetes</taxon>
        <taxon>Pseudonocardiales</taxon>
        <taxon>Pseudonocardiaceae</taxon>
        <taxon>Amycolatopsis</taxon>
    </lineage>
</organism>
<evidence type="ECO:0000256" key="1">
    <source>
        <dbReference type="SAM" id="Phobius"/>
    </source>
</evidence>
<feature type="transmembrane region" description="Helical" evidence="1">
    <location>
        <begin position="259"/>
        <end position="282"/>
    </location>
</feature>
<feature type="transmembrane region" description="Helical" evidence="1">
    <location>
        <begin position="96"/>
        <end position="115"/>
    </location>
</feature>
<feature type="transmembrane region" description="Helical" evidence="1">
    <location>
        <begin position="127"/>
        <end position="152"/>
    </location>
</feature>
<feature type="transmembrane region" description="Helical" evidence="1">
    <location>
        <begin position="208"/>
        <end position="226"/>
    </location>
</feature>
<sequence length="505" mass="53428">MRSASAELPNAVRALPTAVPVARSWALPVGAAAASVLVFALVSGHLIDDTYITLSYAKNLAFHGHWGLIEQGTANTATSPLNVLALGAVTFVVRDAVLAAGVVFVAAQVLLVLGLRRLGERTGLPAAFAPLTFALLLLNPLLLSSIGLEVALGATGVVWTLVYAGERHAGRLGVVIGLLALVRIDLLLIAGVLFAARREFWTGIWRTAFAALAVTLPWFGFSWVVLGSAVPDTLVIKISQQSWGPFTFTNGPLLYWHNFPAAAALSFLPLLLGGLAGIAWIVQYRRGSATARRLTPFAALAVAGALHYLAYSRLGVPPYHWYYAPSIIGATIFLAACASAVPERVRRATWTAAGAALVASAAVYALPGLPRQFAPITSNHASTTEYREIGHELAAIAHGRKVETAGEVGALAYACDCELVDEFSDRGAVDPAITETKRRSGDLGRALLEANFHNFDHSVAPISPDLVLATTRRTPPRTALASWHIDSPWVGSQNLYLVPAHAVGG</sequence>
<keyword evidence="3" id="KW-1185">Reference proteome</keyword>
<protein>
    <recommendedName>
        <fullName evidence="4">4-amino-4-deoxy-L-arabinose transferase</fullName>
    </recommendedName>
</protein>
<name>A0A1H4JCR1_9PSEU</name>
<feature type="transmembrane region" description="Helical" evidence="1">
    <location>
        <begin position="322"/>
        <end position="341"/>
    </location>
</feature>
<gene>
    <name evidence="2" type="ORF">SAMN04489727_1761</name>
</gene>
<evidence type="ECO:0000313" key="2">
    <source>
        <dbReference type="EMBL" id="SEB43991.1"/>
    </source>
</evidence>
<dbReference type="RefSeq" id="WP_091305311.1">
    <property type="nucleotide sequence ID" value="NZ_FNSO01000003.1"/>
</dbReference>
<accession>A0A1H4JCR1</accession>
<proteinExistence type="predicted"/>
<dbReference type="AlphaFoldDB" id="A0A1H4JCR1"/>
<feature type="transmembrane region" description="Helical" evidence="1">
    <location>
        <begin position="172"/>
        <end position="196"/>
    </location>
</feature>
<feature type="transmembrane region" description="Helical" evidence="1">
    <location>
        <begin position="25"/>
        <end position="47"/>
    </location>
</feature>
<evidence type="ECO:0000313" key="3">
    <source>
        <dbReference type="Proteomes" id="UP000199622"/>
    </source>
</evidence>